<protein>
    <submittedName>
        <fullName evidence="2">S26 family signal peptidase</fullName>
    </submittedName>
</protein>
<evidence type="ECO:0000256" key="1">
    <source>
        <dbReference type="SAM" id="Phobius"/>
    </source>
</evidence>
<feature type="transmembrane region" description="Helical" evidence="1">
    <location>
        <begin position="161"/>
        <end position="180"/>
    </location>
</feature>
<proteinExistence type="predicted"/>
<gene>
    <name evidence="2" type="ORF">N0B31_03275</name>
</gene>
<dbReference type="EMBL" id="CP104003">
    <property type="protein sequence ID" value="UWM55313.1"/>
    <property type="molecule type" value="Genomic_DNA"/>
</dbReference>
<evidence type="ECO:0000313" key="2">
    <source>
        <dbReference type="EMBL" id="UWM55313.1"/>
    </source>
</evidence>
<keyword evidence="3" id="KW-1185">Reference proteome</keyword>
<feature type="transmembrane region" description="Helical" evidence="1">
    <location>
        <begin position="200"/>
        <end position="221"/>
    </location>
</feature>
<keyword evidence="1" id="KW-0472">Membrane</keyword>
<dbReference type="SUPFAM" id="SSF51306">
    <property type="entry name" value="LexA/Signal peptidase"/>
    <property type="match status" value="1"/>
</dbReference>
<dbReference type="InterPro" id="IPR019533">
    <property type="entry name" value="Peptidase_S26"/>
</dbReference>
<dbReference type="AlphaFoldDB" id="A0A9E7R5Y2"/>
<dbReference type="GeneID" id="74941411"/>
<dbReference type="InterPro" id="IPR036286">
    <property type="entry name" value="LexA/Signal_pep-like_sf"/>
</dbReference>
<keyword evidence="1" id="KW-0812">Transmembrane</keyword>
<feature type="transmembrane region" description="Helical" evidence="1">
    <location>
        <begin position="331"/>
        <end position="355"/>
    </location>
</feature>
<dbReference type="Proteomes" id="UP001057580">
    <property type="component" value="Chromosome"/>
</dbReference>
<organism evidence="2 3">
    <name type="scientific">Salinirubellus salinus</name>
    <dbReference type="NCBI Taxonomy" id="1364945"/>
    <lineage>
        <taxon>Archaea</taxon>
        <taxon>Methanobacteriati</taxon>
        <taxon>Methanobacteriota</taxon>
        <taxon>Stenosarchaea group</taxon>
        <taxon>Halobacteria</taxon>
        <taxon>Halobacteriales</taxon>
        <taxon>Natronomonadaceae</taxon>
        <taxon>Salinirubellus</taxon>
    </lineage>
</organism>
<dbReference type="RefSeq" id="WP_260594394.1">
    <property type="nucleotide sequence ID" value="NZ_CP104003.1"/>
</dbReference>
<dbReference type="GO" id="GO:0006465">
    <property type="term" value="P:signal peptide processing"/>
    <property type="evidence" value="ECO:0007669"/>
    <property type="project" value="InterPro"/>
</dbReference>
<reference evidence="2" key="1">
    <citation type="submission" date="2022-09" db="EMBL/GenBank/DDBJ databases">
        <title>Diverse halophilic archaea isolated from saline environments.</title>
        <authorList>
            <person name="Cui H.-L."/>
        </authorList>
    </citation>
    <scope>NUCLEOTIDE SEQUENCE</scope>
    <source>
        <strain evidence="2">ZS-35-S2</strain>
    </source>
</reference>
<dbReference type="KEGG" id="ssai:N0B31_03275"/>
<keyword evidence="1" id="KW-1133">Transmembrane helix</keyword>
<accession>A0A9E7R5Y2</accession>
<name>A0A9E7R5Y2_9EURY</name>
<evidence type="ECO:0000313" key="3">
    <source>
        <dbReference type="Proteomes" id="UP001057580"/>
    </source>
</evidence>
<sequence>MSERWSVGGLVQSAAVLVVLVVVAGSLLGQPLLLSYVETGSMAPTMEPGDGFVALPPALAGDVGPDDVVVYEAKQLNGGGLTTHRVVEETTNGYVTRGDANPFTDQDGSEPPVTDGQIRAVALQVGGSVVTVPALGTLATGLQGAFGGLQRTLSGLVGTDVPTTAVGLLLLGGGVALYGLDDGTGRERPTRDRGAGGTDARVLVLVLTLVVVVPLTGSMVLPGGPQDLGIVSAESDSPAGHVVEAGTTEERTYQLSNAGLLPTVVYLEPASEGLVVSPERTVLDGAAERDATLAVSAPPETGYYVRSLVEHRYVAVLPLAVLDSLYRVHPWAPIVAIDAVVGGGFYLLGTVLVGGGSVRLRRRSRGAARDSWLGTVRRRLG</sequence>
<feature type="transmembrane region" description="Helical" evidence="1">
    <location>
        <begin position="7"/>
        <end position="28"/>
    </location>
</feature>
<dbReference type="CDD" id="cd06530">
    <property type="entry name" value="S26_SPase_I"/>
    <property type="match status" value="1"/>
</dbReference>
<dbReference type="GO" id="GO:0004252">
    <property type="term" value="F:serine-type endopeptidase activity"/>
    <property type="evidence" value="ECO:0007669"/>
    <property type="project" value="InterPro"/>
</dbReference>